<evidence type="ECO:0000313" key="4">
    <source>
        <dbReference type="EMBL" id="SEN30850.1"/>
    </source>
</evidence>
<keyword evidence="5" id="KW-1185">Reference proteome</keyword>
<dbReference type="CDD" id="cd02440">
    <property type="entry name" value="AdoMet_MTases"/>
    <property type="match status" value="1"/>
</dbReference>
<dbReference type="Proteomes" id="UP000199512">
    <property type="component" value="Unassembled WGS sequence"/>
</dbReference>
<evidence type="ECO:0000256" key="2">
    <source>
        <dbReference type="ARBA" id="ARBA00022679"/>
    </source>
</evidence>
<dbReference type="InterPro" id="IPR004398">
    <property type="entry name" value="RNA_MeTrfase_RsmD"/>
</dbReference>
<protein>
    <submittedName>
        <fullName evidence="4">16S rRNA (Guanine(966)-N(2))-methyltransferase RsmD</fullName>
    </submittedName>
</protein>
<dbReference type="InterPro" id="IPR002052">
    <property type="entry name" value="DNA_methylase_N6_adenine_CS"/>
</dbReference>
<reference evidence="4 5" key="1">
    <citation type="submission" date="2016-10" db="EMBL/GenBank/DDBJ databases">
        <authorList>
            <person name="de Groot N.N."/>
        </authorList>
    </citation>
    <scope>NUCLEOTIDE SEQUENCE [LARGE SCALE GENOMIC DNA]</scope>
    <source>
        <strain evidence="4 5">Calf135</strain>
    </source>
</reference>
<dbReference type="AlphaFoldDB" id="A0A1H8FGW1"/>
<evidence type="ECO:0000256" key="1">
    <source>
        <dbReference type="ARBA" id="ARBA00022603"/>
    </source>
</evidence>
<gene>
    <name evidence="4" type="ORF">SAMN05216454_102115</name>
</gene>
<dbReference type="NCBIfam" id="TIGR00095">
    <property type="entry name" value="16S rRNA (guanine(966)-N(2))-methyltransferase RsmD"/>
    <property type="match status" value="1"/>
</dbReference>
<dbReference type="PANTHER" id="PTHR43542:SF1">
    <property type="entry name" value="METHYLTRANSFERASE"/>
    <property type="match status" value="1"/>
</dbReference>
<proteinExistence type="predicted"/>
<dbReference type="PROSITE" id="PS00092">
    <property type="entry name" value="N6_MTASE"/>
    <property type="match status" value="1"/>
</dbReference>
<dbReference type="Pfam" id="PF03602">
    <property type="entry name" value="Cons_hypoth95"/>
    <property type="match status" value="1"/>
</dbReference>
<dbReference type="PIRSF" id="PIRSF004553">
    <property type="entry name" value="CHP00095"/>
    <property type="match status" value="1"/>
</dbReference>
<evidence type="ECO:0000313" key="5">
    <source>
        <dbReference type="Proteomes" id="UP000199512"/>
    </source>
</evidence>
<dbReference type="InterPro" id="IPR029063">
    <property type="entry name" value="SAM-dependent_MTases_sf"/>
</dbReference>
<dbReference type="SUPFAM" id="SSF53335">
    <property type="entry name" value="S-adenosyl-L-methionine-dependent methyltransferases"/>
    <property type="match status" value="1"/>
</dbReference>
<accession>A0A1H8FGW1</accession>
<sequence length="186" mass="20996">MRVISGSARGLKLNTPTNNDIRPTTDRVKESMFNIISPQVYDSTVLDLFSGSGALGIECISRGAREVYFCDKSKESVQVLKSNLKKTKFNEKSHIMNEDYKSVIKNLASRGVKFDLIFVDPPYYKGLFEDVLKSIDESGVLDKDGIIVVEHDADIKMKDVGDLCVYKERKYGITMLTFYGLEEDNE</sequence>
<keyword evidence="2 4" id="KW-0808">Transferase</keyword>
<dbReference type="STRING" id="215200.SAMN05216454_102115"/>
<keyword evidence="1 4" id="KW-0489">Methyltransferase</keyword>
<dbReference type="OrthoDB" id="9803017at2"/>
<dbReference type="GO" id="GO:0008168">
    <property type="term" value="F:methyltransferase activity"/>
    <property type="evidence" value="ECO:0007669"/>
    <property type="project" value="UniProtKB-KW"/>
</dbReference>
<dbReference type="EMBL" id="FODF01000002">
    <property type="protein sequence ID" value="SEN30850.1"/>
    <property type="molecule type" value="Genomic_DNA"/>
</dbReference>
<dbReference type="RefSeq" id="WP_091974063.1">
    <property type="nucleotide sequence ID" value="NZ_FODF01000002.1"/>
</dbReference>
<dbReference type="PANTHER" id="PTHR43542">
    <property type="entry name" value="METHYLTRANSFERASE"/>
    <property type="match status" value="1"/>
</dbReference>
<organism evidence="4 5">
    <name type="scientific">Peptostreptococcus russellii</name>
    <dbReference type="NCBI Taxonomy" id="215200"/>
    <lineage>
        <taxon>Bacteria</taxon>
        <taxon>Bacillati</taxon>
        <taxon>Bacillota</taxon>
        <taxon>Clostridia</taxon>
        <taxon>Peptostreptococcales</taxon>
        <taxon>Peptostreptococcaceae</taxon>
        <taxon>Peptostreptococcus</taxon>
    </lineage>
</organism>
<dbReference type="Gene3D" id="3.40.50.150">
    <property type="entry name" value="Vaccinia Virus protein VP39"/>
    <property type="match status" value="1"/>
</dbReference>
<dbReference type="GO" id="GO:0003676">
    <property type="term" value="F:nucleic acid binding"/>
    <property type="evidence" value="ECO:0007669"/>
    <property type="project" value="InterPro"/>
</dbReference>
<feature type="region of interest" description="Disordered" evidence="3">
    <location>
        <begin position="1"/>
        <end position="20"/>
    </location>
</feature>
<dbReference type="GO" id="GO:0031167">
    <property type="term" value="P:rRNA methylation"/>
    <property type="evidence" value="ECO:0007669"/>
    <property type="project" value="InterPro"/>
</dbReference>
<evidence type="ECO:0000256" key="3">
    <source>
        <dbReference type="SAM" id="MobiDB-lite"/>
    </source>
</evidence>
<name>A0A1H8FGW1_9FIRM</name>